<dbReference type="InterPro" id="IPR013221">
    <property type="entry name" value="Mur_ligase_cen"/>
</dbReference>
<keyword evidence="4" id="KW-0472">Membrane</keyword>
<evidence type="ECO:0000256" key="3">
    <source>
        <dbReference type="ARBA" id="ARBA00022840"/>
    </source>
</evidence>
<feature type="transmembrane region" description="Helical" evidence="4">
    <location>
        <begin position="94"/>
        <end position="112"/>
    </location>
</feature>
<keyword evidence="4" id="KW-1133">Transmembrane helix</keyword>
<dbReference type="EMBL" id="QURW01000002">
    <property type="protein sequence ID" value="RQD88451.1"/>
    <property type="molecule type" value="Genomic_DNA"/>
</dbReference>
<dbReference type="InterPro" id="IPR036615">
    <property type="entry name" value="Mur_ligase_C_dom_sf"/>
</dbReference>
<dbReference type="SUPFAM" id="SSF53623">
    <property type="entry name" value="MurD-like peptide ligases, catalytic domain"/>
    <property type="match status" value="1"/>
</dbReference>
<accession>A0A424Z2G1</accession>
<keyword evidence="3" id="KW-0067">ATP-binding</keyword>
<feature type="transmembrane region" description="Helical" evidence="4">
    <location>
        <begin position="42"/>
        <end position="58"/>
    </location>
</feature>
<feature type="domain" description="Mur ligase central" evidence="5">
    <location>
        <begin position="165"/>
        <end position="335"/>
    </location>
</feature>
<dbReference type="GO" id="GO:0016881">
    <property type="term" value="F:acid-amino acid ligase activity"/>
    <property type="evidence" value="ECO:0007669"/>
    <property type="project" value="InterPro"/>
</dbReference>
<dbReference type="Pfam" id="PF08245">
    <property type="entry name" value="Mur_ligase_M"/>
    <property type="match status" value="1"/>
</dbReference>
<evidence type="ECO:0000313" key="7">
    <source>
        <dbReference type="Proteomes" id="UP000286095"/>
    </source>
</evidence>
<dbReference type="Proteomes" id="UP000286095">
    <property type="component" value="Unassembled WGS sequence"/>
</dbReference>
<dbReference type="PANTHER" id="PTHR43024:SF1">
    <property type="entry name" value="UDP-N-ACETYLMURAMOYL-TRIPEPTIDE--D-ALANYL-D-ALANINE LIGASE"/>
    <property type="match status" value="1"/>
</dbReference>
<organism evidence="6 7">
    <name type="scientific">Campylobacter hepaticus</name>
    <dbReference type="NCBI Taxonomy" id="1813019"/>
    <lineage>
        <taxon>Bacteria</taxon>
        <taxon>Pseudomonadati</taxon>
        <taxon>Campylobacterota</taxon>
        <taxon>Epsilonproteobacteria</taxon>
        <taxon>Campylobacterales</taxon>
        <taxon>Campylobacteraceae</taxon>
        <taxon>Campylobacter</taxon>
    </lineage>
</organism>
<evidence type="ECO:0000259" key="5">
    <source>
        <dbReference type="Pfam" id="PF08245"/>
    </source>
</evidence>
<keyword evidence="1 6" id="KW-0436">Ligase</keyword>
<feature type="transmembrane region" description="Helical" evidence="4">
    <location>
        <begin position="6"/>
        <end position="30"/>
    </location>
</feature>
<dbReference type="InterPro" id="IPR036565">
    <property type="entry name" value="Mur-like_cat_sf"/>
</dbReference>
<dbReference type="GO" id="GO:0005524">
    <property type="term" value="F:ATP binding"/>
    <property type="evidence" value="ECO:0007669"/>
    <property type="project" value="UniProtKB-KW"/>
</dbReference>
<comment type="caution">
    <text evidence="6">The sequence shown here is derived from an EMBL/GenBank/DDBJ whole genome shotgun (WGS) entry which is preliminary data.</text>
</comment>
<keyword evidence="4" id="KW-0812">Transmembrane</keyword>
<dbReference type="STRING" id="1813019.A2J15_02525"/>
<sequence length="477" mass="55576">MLNLLYFINTLIFNICITFYFISALQWYSYKLKRVIFHYHKYSWHIYFLLIPYFIYISSFGFSWISLIYFCFIHTSILFFWNKKIDKKLVITQKIKWFFIFVFIYNTIFSLLSLQISFLFNLACLPTSLLSLKIYDFITNLYFKNKAKKKIFNNVNLKIILISASFGKTSMKNFLYELLKDDFLCHKTPRSVNTLMGIIKDINENLKDNTQIYIVEAGARARGDILEITNFLNPHICIIGEIGNSHLQYFKSIENIKNTKLEALNSKRLIKAFLHSSTQKQENDAISIYDNKISNIQANLEGLKFEILFQNKKEIFKSQILGAFNAQNLCACIFCADFLGITLNKIKENIKKITPVEHRLCIISKEPKLIIDDGFNGNFKGMSQSYKLCKNYQGRKVLITPGILEVNQEENQKLCQIINQCFDLAIISAHINAAIFKKELTIKTIILKEKNDLIQTLAKETKDGDLILFSNDAPSYF</sequence>
<reference evidence="6 7" key="1">
    <citation type="submission" date="2018-08" db="EMBL/GenBank/DDBJ databases">
        <title>Survival mechanisms of Campylobacter hepaticus identified by genomic analysis and comparative transcriptomic analysis of in vivo and in vitro derived bacteria.</title>
        <authorList>
            <person name="Van T.T.H."/>
            <person name="Moore R.J."/>
        </authorList>
    </citation>
    <scope>NUCLEOTIDE SEQUENCE [LARGE SCALE GENOMIC DNA]</scope>
    <source>
        <strain evidence="6 7">54L</strain>
    </source>
</reference>
<evidence type="ECO:0000313" key="6">
    <source>
        <dbReference type="EMBL" id="RQD88451.1"/>
    </source>
</evidence>
<dbReference type="RefSeq" id="WP_124134361.1">
    <property type="nucleotide sequence ID" value="NZ_QURW01000002.1"/>
</dbReference>
<proteinExistence type="predicted"/>
<dbReference type="SUPFAM" id="SSF53244">
    <property type="entry name" value="MurD-like peptide ligases, peptide-binding domain"/>
    <property type="match status" value="1"/>
</dbReference>
<evidence type="ECO:0000256" key="4">
    <source>
        <dbReference type="SAM" id="Phobius"/>
    </source>
</evidence>
<dbReference type="InterPro" id="IPR051046">
    <property type="entry name" value="MurCDEF_CellWall_CoF430Synth"/>
</dbReference>
<keyword evidence="2" id="KW-0547">Nucleotide-binding</keyword>
<evidence type="ECO:0000256" key="2">
    <source>
        <dbReference type="ARBA" id="ARBA00022741"/>
    </source>
</evidence>
<dbReference type="Gene3D" id="3.90.190.20">
    <property type="entry name" value="Mur ligase, C-terminal domain"/>
    <property type="match status" value="1"/>
</dbReference>
<dbReference type="PANTHER" id="PTHR43024">
    <property type="entry name" value="UDP-N-ACETYLMURAMOYL-TRIPEPTIDE--D-ALANYL-D-ALANINE LIGASE"/>
    <property type="match status" value="1"/>
</dbReference>
<gene>
    <name evidence="6" type="ORF">DZD40_00880</name>
</gene>
<dbReference type="AlphaFoldDB" id="A0A424Z2G1"/>
<name>A0A424Z2G1_9BACT</name>
<evidence type="ECO:0000256" key="1">
    <source>
        <dbReference type="ARBA" id="ARBA00022598"/>
    </source>
</evidence>
<dbReference type="Gene3D" id="3.40.1190.10">
    <property type="entry name" value="Mur-like, catalytic domain"/>
    <property type="match status" value="1"/>
</dbReference>
<protein>
    <submittedName>
        <fullName evidence="6">UDP-N-acetylmuramoyl-tripeptide--D-alanyl-D-alanine ligase</fullName>
    </submittedName>
</protein>